<comment type="similarity">
    <text evidence="1">Belongs to the phage portal family. PBSX subfamily.</text>
</comment>
<dbReference type="HOGENOM" id="CLU_068879_0_0_6"/>
<dbReference type="OrthoDB" id="5449776at2"/>
<proteinExistence type="inferred from homology"/>
<dbReference type="InterPro" id="IPR006944">
    <property type="entry name" value="Phage/GTA_portal"/>
</dbReference>
<evidence type="ECO:0000256" key="1">
    <source>
        <dbReference type="ARBA" id="ARBA00006799"/>
    </source>
</evidence>
<dbReference type="eggNOG" id="COG5518">
    <property type="taxonomic scope" value="Bacteria"/>
</dbReference>
<dbReference type="AlphaFoldDB" id="A6VSU4"/>
<dbReference type="EMBL" id="CP000749">
    <property type="protein sequence ID" value="ABR69523.1"/>
    <property type="molecule type" value="Genomic_DNA"/>
</dbReference>
<dbReference type="NCBIfam" id="TIGR01540">
    <property type="entry name" value="portal_PBSX"/>
    <property type="match status" value="1"/>
</dbReference>
<organism evidence="2">
    <name type="scientific">Marinomonas sp. (strain MWYL1)</name>
    <dbReference type="NCBI Taxonomy" id="400668"/>
    <lineage>
        <taxon>Bacteria</taxon>
        <taxon>Pseudomonadati</taxon>
        <taxon>Pseudomonadota</taxon>
        <taxon>Gammaproteobacteria</taxon>
        <taxon>Oceanospirillales</taxon>
        <taxon>Oceanospirillaceae</taxon>
        <taxon>Marinomonas</taxon>
    </lineage>
</organism>
<accession>A6VSU4</accession>
<reference evidence="2" key="1">
    <citation type="submission" date="2007-06" db="EMBL/GenBank/DDBJ databases">
        <title>Complete sequence of Marinomonas sp. MWYL1.</title>
        <authorList>
            <consortium name="US DOE Joint Genome Institute"/>
            <person name="Copeland A."/>
            <person name="Lucas S."/>
            <person name="Lapidus A."/>
            <person name="Barry K."/>
            <person name="Glavina del Rio T."/>
            <person name="Dalin E."/>
            <person name="Tice H."/>
            <person name="Pitluck S."/>
            <person name="Kiss H."/>
            <person name="Brettin T."/>
            <person name="Bruce D."/>
            <person name="Detter J.C."/>
            <person name="Han C."/>
            <person name="Schmutz J."/>
            <person name="Larimer F."/>
            <person name="Land M."/>
            <person name="Hauser L."/>
            <person name="Kyrpides N."/>
            <person name="Kim E."/>
            <person name="Johnston A.W.B."/>
            <person name="Todd J.D."/>
            <person name="Rogers R."/>
            <person name="Wexler M."/>
            <person name="Bond P.L."/>
            <person name="Li Y."/>
            <person name="Richardson P."/>
        </authorList>
    </citation>
    <scope>NUCLEOTIDE SEQUENCE [LARGE SCALE GENOMIC DNA]</scope>
    <source>
        <strain evidence="2">MWYL1</strain>
    </source>
</reference>
<protein>
    <submittedName>
        <fullName evidence="2">Phage portal protein, PBSX family</fullName>
    </submittedName>
</protein>
<dbReference type="STRING" id="400668.Mmwyl1_0588"/>
<dbReference type="KEGG" id="mmw:Mmwyl1_0588"/>
<dbReference type="InterPro" id="IPR006430">
    <property type="entry name" value="Phage_portal_PBSX"/>
</dbReference>
<dbReference type="Pfam" id="PF04860">
    <property type="entry name" value="Phage_portal"/>
    <property type="match status" value="1"/>
</dbReference>
<evidence type="ECO:0000313" key="2">
    <source>
        <dbReference type="EMBL" id="ABR69523.1"/>
    </source>
</evidence>
<gene>
    <name evidence="2" type="ordered locus">Mmwyl1_0588</name>
</gene>
<name>A6VSU4_MARMS</name>
<sequence>MTAAKETKTTKSATHMFEFGAPEPVLNNHISEYIGVYLDTLGEYYRPPVSLSGLADLMNANPHHNSILHFKKNMVLKWFVPSTLMTYASMQRLALDYVVTGMMYFQVFKNGFGKVVRTEWLPSLTMRRGRKKGVFFKLNKDGSKTEFKPGEVIQINNPDLKQDIYGLPEYLGGIQSVLLSEEAGLFRRKYYINGAHMGYILVTNDADLDEETAAKIQKKVQDSKGPGNFRSLYLNIGKSAAKDPVQIIPVGDIGTKDEFERVKNITMIEILSMHRMQPGLSGIMPDNTGGFGDIEKIMRVYHELEIGALQQPFLEINQHIGAGAVSFREPVWMGVQKE</sequence>